<gene>
    <name evidence="1" type="ORF">Tci_905691</name>
</gene>
<organism evidence="1">
    <name type="scientific">Tanacetum cinerariifolium</name>
    <name type="common">Dalmatian daisy</name>
    <name type="synonym">Chrysanthemum cinerariifolium</name>
    <dbReference type="NCBI Taxonomy" id="118510"/>
    <lineage>
        <taxon>Eukaryota</taxon>
        <taxon>Viridiplantae</taxon>
        <taxon>Streptophyta</taxon>
        <taxon>Embryophyta</taxon>
        <taxon>Tracheophyta</taxon>
        <taxon>Spermatophyta</taxon>
        <taxon>Magnoliopsida</taxon>
        <taxon>eudicotyledons</taxon>
        <taxon>Gunneridae</taxon>
        <taxon>Pentapetalae</taxon>
        <taxon>asterids</taxon>
        <taxon>campanulids</taxon>
        <taxon>Asterales</taxon>
        <taxon>Asteraceae</taxon>
        <taxon>Asteroideae</taxon>
        <taxon>Anthemideae</taxon>
        <taxon>Anthemidinae</taxon>
        <taxon>Tanacetum</taxon>
    </lineage>
</organism>
<feature type="non-terminal residue" evidence="1">
    <location>
        <position position="103"/>
    </location>
</feature>
<sequence length="103" mass="11841">MGDEHLDTISTMESDEFIKSSVENLVPNPNEFEGENECDVPACFTTFLNILFDADYEQDSVNDQSLSGEDILKEIYSNPLFEEEIISIKINPHRYNVEFDLIE</sequence>
<reference evidence="1" key="1">
    <citation type="journal article" date="2019" name="Sci. Rep.">
        <title>Draft genome of Tanacetum cinerariifolium, the natural source of mosquito coil.</title>
        <authorList>
            <person name="Yamashiro T."/>
            <person name="Shiraishi A."/>
            <person name="Satake H."/>
            <person name="Nakayama K."/>
        </authorList>
    </citation>
    <scope>NUCLEOTIDE SEQUENCE</scope>
</reference>
<comment type="caution">
    <text evidence="1">The sequence shown here is derived from an EMBL/GenBank/DDBJ whole genome shotgun (WGS) entry which is preliminary data.</text>
</comment>
<evidence type="ECO:0008006" key="2">
    <source>
        <dbReference type="Google" id="ProtNLM"/>
    </source>
</evidence>
<protein>
    <recommendedName>
        <fullName evidence="2">Reverse transcriptase domain-containing protein</fullName>
    </recommendedName>
</protein>
<name>A0A699VDV3_TANCI</name>
<dbReference type="AlphaFoldDB" id="A0A699VDV3"/>
<dbReference type="EMBL" id="BKCJ011438637">
    <property type="protein sequence ID" value="GFD33722.1"/>
    <property type="molecule type" value="Genomic_DNA"/>
</dbReference>
<proteinExistence type="predicted"/>
<evidence type="ECO:0000313" key="1">
    <source>
        <dbReference type="EMBL" id="GFD33722.1"/>
    </source>
</evidence>
<accession>A0A699VDV3</accession>